<name>A0AAW1WEH6_RUBAR</name>
<evidence type="ECO:0000313" key="2">
    <source>
        <dbReference type="Proteomes" id="UP001457282"/>
    </source>
</evidence>
<dbReference type="EMBL" id="JBEDUW010000006">
    <property type="protein sequence ID" value="KAK9922932.1"/>
    <property type="molecule type" value="Genomic_DNA"/>
</dbReference>
<organism evidence="1 2">
    <name type="scientific">Rubus argutus</name>
    <name type="common">Southern blackberry</name>
    <dbReference type="NCBI Taxonomy" id="59490"/>
    <lineage>
        <taxon>Eukaryota</taxon>
        <taxon>Viridiplantae</taxon>
        <taxon>Streptophyta</taxon>
        <taxon>Embryophyta</taxon>
        <taxon>Tracheophyta</taxon>
        <taxon>Spermatophyta</taxon>
        <taxon>Magnoliopsida</taxon>
        <taxon>eudicotyledons</taxon>
        <taxon>Gunneridae</taxon>
        <taxon>Pentapetalae</taxon>
        <taxon>rosids</taxon>
        <taxon>fabids</taxon>
        <taxon>Rosales</taxon>
        <taxon>Rosaceae</taxon>
        <taxon>Rosoideae</taxon>
        <taxon>Rosoideae incertae sedis</taxon>
        <taxon>Rubus</taxon>
    </lineage>
</organism>
<sequence>MAASSPATTEITICHSRHRRPLLIDQICCCAVHLCQSMPSSPEAVIELPCSYPDPSLQSPLSLAAPAQSAQFKTPAAVVAAFSRA</sequence>
<reference evidence="1 2" key="1">
    <citation type="journal article" date="2023" name="G3 (Bethesda)">
        <title>A chromosome-length genome assembly and annotation of blackberry (Rubus argutus, cv. 'Hillquist').</title>
        <authorList>
            <person name="Bruna T."/>
            <person name="Aryal R."/>
            <person name="Dudchenko O."/>
            <person name="Sargent D.J."/>
            <person name="Mead D."/>
            <person name="Buti M."/>
            <person name="Cavallini A."/>
            <person name="Hytonen T."/>
            <person name="Andres J."/>
            <person name="Pham M."/>
            <person name="Weisz D."/>
            <person name="Mascagni F."/>
            <person name="Usai G."/>
            <person name="Natali L."/>
            <person name="Bassil N."/>
            <person name="Fernandez G.E."/>
            <person name="Lomsadze A."/>
            <person name="Armour M."/>
            <person name="Olukolu B."/>
            <person name="Poorten T."/>
            <person name="Britton C."/>
            <person name="Davik J."/>
            <person name="Ashrafi H."/>
            <person name="Aiden E.L."/>
            <person name="Borodovsky M."/>
            <person name="Worthington M."/>
        </authorList>
    </citation>
    <scope>NUCLEOTIDE SEQUENCE [LARGE SCALE GENOMIC DNA]</scope>
    <source>
        <strain evidence="1">PI 553951</strain>
    </source>
</reference>
<gene>
    <name evidence="1" type="ORF">M0R45_031369</name>
</gene>
<dbReference type="AlphaFoldDB" id="A0AAW1WEH6"/>
<keyword evidence="2" id="KW-1185">Reference proteome</keyword>
<dbReference type="Proteomes" id="UP001457282">
    <property type="component" value="Unassembled WGS sequence"/>
</dbReference>
<evidence type="ECO:0000313" key="1">
    <source>
        <dbReference type="EMBL" id="KAK9922932.1"/>
    </source>
</evidence>
<accession>A0AAW1WEH6</accession>
<proteinExistence type="predicted"/>
<comment type="caution">
    <text evidence="1">The sequence shown here is derived from an EMBL/GenBank/DDBJ whole genome shotgun (WGS) entry which is preliminary data.</text>
</comment>
<protein>
    <submittedName>
        <fullName evidence="1">Uncharacterized protein</fullName>
    </submittedName>
</protein>